<organism evidence="1 2">
    <name type="scientific">Aeromonas media</name>
    <dbReference type="NCBI Taxonomy" id="651"/>
    <lineage>
        <taxon>Bacteria</taxon>
        <taxon>Pseudomonadati</taxon>
        <taxon>Pseudomonadota</taxon>
        <taxon>Gammaproteobacteria</taxon>
        <taxon>Aeromonadales</taxon>
        <taxon>Aeromonadaceae</taxon>
        <taxon>Aeromonas</taxon>
    </lineage>
</organism>
<gene>
    <name evidence="1" type="ORF">E4188_22890</name>
</gene>
<dbReference type="RefSeq" id="WP_171270100.1">
    <property type="nucleotide sequence ID" value="NZ_CP038449.1"/>
</dbReference>
<reference evidence="1 2" key="1">
    <citation type="submission" date="2019-03" db="EMBL/GenBank/DDBJ databases">
        <title>Novel transposon Tn6433 accelerates the dissemination of tet(E) in Aeromonas from aerobic biofilm under oxytetracycline stress.</title>
        <authorList>
            <person name="Shi Y."/>
            <person name="Tian Z."/>
            <person name="Zhang Y."/>
            <person name="Zhang H."/>
            <person name="Yang M."/>
        </authorList>
    </citation>
    <scope>NUCLEOTIDE SEQUENCE [LARGE SCALE GENOMIC DNA]</scope>
    <source>
        <strain evidence="1 2">R50-22</strain>
        <plasmid evidence="2">paeme5</plasmid>
    </source>
</reference>
<keyword evidence="2" id="KW-1185">Reference proteome</keyword>
<evidence type="ECO:0000313" key="1">
    <source>
        <dbReference type="EMBL" id="QJT41345.1"/>
    </source>
</evidence>
<geneLocation type="plasmid" evidence="2">
    <name>paeme5</name>
</geneLocation>
<evidence type="ECO:0000313" key="2">
    <source>
        <dbReference type="Proteomes" id="UP000502657"/>
    </source>
</evidence>
<name>A0ABX6P1B6_AERME</name>
<sequence>MNEYLVKTTLHSFYVEAIDSDAACLAANTEIAGRDMPIPSQRAELYLVTNGGESFTGTFELEGIPFPKTWTEMNALRTRVFEAAKKDSHENWDLPVVRSRGAVLVVEDGQGETLIATGDCYQMPRTQKGYKEALNQIRSMNPSARRVWLCIGCDGAESVRSLNDGDYTPWSGEAQALIHEFESCAV</sequence>
<dbReference type="EMBL" id="CP038449">
    <property type="protein sequence ID" value="QJT41345.1"/>
    <property type="molecule type" value="Genomic_DNA"/>
</dbReference>
<proteinExistence type="predicted"/>
<protein>
    <submittedName>
        <fullName evidence="1">Uncharacterized protein</fullName>
    </submittedName>
</protein>
<dbReference type="Proteomes" id="UP000502657">
    <property type="component" value="Plasmid pAeme5"/>
</dbReference>
<accession>A0ABX6P1B6</accession>
<keyword evidence="1" id="KW-0614">Plasmid</keyword>